<comment type="caution">
    <text evidence="2">The sequence shown here is derived from an EMBL/GenBank/DDBJ whole genome shotgun (WGS) entry which is preliminary data.</text>
</comment>
<feature type="domain" description="HicB-like antitoxin of toxin-antitoxin system" evidence="1">
    <location>
        <begin position="7"/>
        <end position="69"/>
    </location>
</feature>
<dbReference type="PANTHER" id="PTHR34504:SF4">
    <property type="entry name" value="ANTITOXIN HICB"/>
    <property type="match status" value="1"/>
</dbReference>
<dbReference type="InterPro" id="IPR031807">
    <property type="entry name" value="HicB-like"/>
</dbReference>
<sequence>MSQTFSFRVIIEPDKPSGFHGFVPALKGLHTCGETLEEVKTNLSEAIRCHLEGLIKDELPLPSEDGTIELIQMAAVPQFLVIPKKKSKKAR</sequence>
<organism evidence="2 3">
    <name type="scientific">candidate division CPR1 bacterium GW2011_GWA2_42_17</name>
    <dbReference type="NCBI Taxonomy" id="1618341"/>
    <lineage>
        <taxon>Bacteria</taxon>
        <taxon>candidate division CPR1</taxon>
    </lineage>
</organism>
<evidence type="ECO:0000313" key="2">
    <source>
        <dbReference type="EMBL" id="KKS44135.1"/>
    </source>
</evidence>
<dbReference type="InterPro" id="IPR035069">
    <property type="entry name" value="TTHA1013/TTHA0281-like"/>
</dbReference>
<dbReference type="SUPFAM" id="SSF143100">
    <property type="entry name" value="TTHA1013/TTHA0281-like"/>
    <property type="match status" value="1"/>
</dbReference>
<reference evidence="2 3" key="1">
    <citation type="journal article" date="2015" name="Nature">
        <title>rRNA introns, odd ribosomes, and small enigmatic genomes across a large radiation of phyla.</title>
        <authorList>
            <person name="Brown C.T."/>
            <person name="Hug L.A."/>
            <person name="Thomas B.C."/>
            <person name="Sharon I."/>
            <person name="Castelle C.J."/>
            <person name="Singh A."/>
            <person name="Wilkins M.J."/>
            <person name="Williams K.H."/>
            <person name="Banfield J.F."/>
        </authorList>
    </citation>
    <scope>NUCLEOTIDE SEQUENCE [LARGE SCALE GENOMIC DNA]</scope>
</reference>
<dbReference type="Proteomes" id="UP000034875">
    <property type="component" value="Unassembled WGS sequence"/>
</dbReference>
<protein>
    <recommendedName>
        <fullName evidence="1">HicB-like antitoxin of toxin-antitoxin system domain-containing protein</fullName>
    </recommendedName>
</protein>
<dbReference type="EMBL" id="LCCZ01000011">
    <property type="protein sequence ID" value="KKS44135.1"/>
    <property type="molecule type" value="Genomic_DNA"/>
</dbReference>
<evidence type="ECO:0000313" key="3">
    <source>
        <dbReference type="Proteomes" id="UP000034875"/>
    </source>
</evidence>
<evidence type="ECO:0000259" key="1">
    <source>
        <dbReference type="Pfam" id="PF15919"/>
    </source>
</evidence>
<dbReference type="Pfam" id="PF15919">
    <property type="entry name" value="HicB_lk_antitox"/>
    <property type="match status" value="1"/>
</dbReference>
<gene>
    <name evidence="2" type="ORF">UV05_C0011G0026</name>
</gene>
<dbReference type="InterPro" id="IPR051404">
    <property type="entry name" value="TA_system_antitoxin"/>
</dbReference>
<accession>A0A0G0Z633</accession>
<name>A0A0G0Z633_9BACT</name>
<dbReference type="AlphaFoldDB" id="A0A0G0Z633"/>
<proteinExistence type="predicted"/>
<dbReference type="PANTHER" id="PTHR34504">
    <property type="entry name" value="ANTITOXIN HICB"/>
    <property type="match status" value="1"/>
</dbReference>
<dbReference type="Gene3D" id="3.30.160.250">
    <property type="match status" value="1"/>
</dbReference>